<proteinExistence type="predicted"/>
<keyword evidence="2" id="KW-1185">Reference proteome</keyword>
<evidence type="ECO:0000313" key="1">
    <source>
        <dbReference type="EMBL" id="CAF4856791.1"/>
    </source>
</evidence>
<accession>A0A821SEZ4</accession>
<name>A0A821SEZ4_9BILA</name>
<sequence length="92" mass="10808">MYNGCYYFSSSAFYSNNNIFRRTSHIRHIRNISYEGYQFFVFSDESPMVRANVDVVRDTVCGLALRTQECAYVDNKTCPMDINQRIKGLDWP</sequence>
<gene>
    <name evidence="1" type="ORF">UJA718_LOCUS43713</name>
</gene>
<dbReference type="Proteomes" id="UP000663873">
    <property type="component" value="Unassembled WGS sequence"/>
</dbReference>
<evidence type="ECO:0000313" key="2">
    <source>
        <dbReference type="Proteomes" id="UP000663873"/>
    </source>
</evidence>
<comment type="caution">
    <text evidence="1">The sequence shown here is derived from an EMBL/GenBank/DDBJ whole genome shotgun (WGS) entry which is preliminary data.</text>
</comment>
<reference evidence="1" key="1">
    <citation type="submission" date="2021-02" db="EMBL/GenBank/DDBJ databases">
        <authorList>
            <person name="Nowell W R."/>
        </authorList>
    </citation>
    <scope>NUCLEOTIDE SEQUENCE</scope>
</reference>
<dbReference type="AlphaFoldDB" id="A0A821SEZ4"/>
<protein>
    <submittedName>
        <fullName evidence="1">Uncharacterized protein</fullName>
    </submittedName>
</protein>
<dbReference type="EMBL" id="CAJOBP010062708">
    <property type="protein sequence ID" value="CAF4856791.1"/>
    <property type="molecule type" value="Genomic_DNA"/>
</dbReference>
<feature type="non-terminal residue" evidence="1">
    <location>
        <position position="92"/>
    </location>
</feature>
<organism evidence="1 2">
    <name type="scientific">Rotaria socialis</name>
    <dbReference type="NCBI Taxonomy" id="392032"/>
    <lineage>
        <taxon>Eukaryota</taxon>
        <taxon>Metazoa</taxon>
        <taxon>Spiralia</taxon>
        <taxon>Gnathifera</taxon>
        <taxon>Rotifera</taxon>
        <taxon>Eurotatoria</taxon>
        <taxon>Bdelloidea</taxon>
        <taxon>Philodinida</taxon>
        <taxon>Philodinidae</taxon>
        <taxon>Rotaria</taxon>
    </lineage>
</organism>